<dbReference type="CDD" id="cd00063">
    <property type="entry name" value="FN3"/>
    <property type="match status" value="3"/>
</dbReference>
<keyword evidence="2" id="KW-0624">Polysaccharide degradation</keyword>
<dbReference type="InterPro" id="IPR011050">
    <property type="entry name" value="Pectin_lyase_fold/virulence"/>
</dbReference>
<dbReference type="PROSITE" id="PS50853">
    <property type="entry name" value="FN3"/>
    <property type="match status" value="3"/>
</dbReference>
<feature type="region of interest" description="Disordered" evidence="3">
    <location>
        <begin position="928"/>
        <end position="956"/>
    </location>
</feature>
<keyword evidence="2" id="KW-0119">Carbohydrate metabolism</keyword>
<dbReference type="InterPro" id="IPR013783">
    <property type="entry name" value="Ig-like_fold"/>
</dbReference>
<dbReference type="InterPro" id="IPR006626">
    <property type="entry name" value="PbH1"/>
</dbReference>
<keyword evidence="1" id="KW-0378">Hydrolase</keyword>
<feature type="compositionally biased region" description="Pro residues" evidence="3">
    <location>
        <begin position="934"/>
        <end position="944"/>
    </location>
</feature>
<evidence type="ECO:0000313" key="6">
    <source>
        <dbReference type="Proteomes" id="UP001596135"/>
    </source>
</evidence>
<comment type="caution">
    <text evidence="5">The sequence shown here is derived from an EMBL/GenBank/DDBJ whole genome shotgun (WGS) entry which is preliminary data.</text>
</comment>
<reference evidence="6" key="1">
    <citation type="journal article" date="2019" name="Int. J. Syst. Evol. Microbiol.">
        <title>The Global Catalogue of Microorganisms (GCM) 10K type strain sequencing project: providing services to taxonomists for standard genome sequencing and annotation.</title>
        <authorList>
            <consortium name="The Broad Institute Genomics Platform"/>
            <consortium name="The Broad Institute Genome Sequencing Center for Infectious Disease"/>
            <person name="Wu L."/>
            <person name="Ma J."/>
        </authorList>
    </citation>
    <scope>NUCLEOTIDE SEQUENCE [LARGE SCALE GENOMIC DNA]</scope>
    <source>
        <strain evidence="6">CCUG 54522</strain>
    </source>
</reference>
<name>A0ABW1LE96_9ACTN</name>
<evidence type="ECO:0000256" key="1">
    <source>
        <dbReference type="ARBA" id="ARBA00023295"/>
    </source>
</evidence>
<sequence>MTSRAMKRANERKAAKEERRRQVRSRSLAVGAVAIGATVIYVPPAEAATIQVTNTNDTGSGSLRAALAQADTTSGHDLITFSPSVTGTIGLTSGQLEAEPDVTIQGPGSSELTIDAGGHSRVFDFTAYTGSDGSVMISGLTLTGGNGKASTAYYSSRRGGAVYINRADVALDDLVVTDSSTSRAGGGVFIRRAGDVIISDSSFTGNESTDNGGGGLVVSRSESVSVSDSIVSGNQAHAAGGGVLFYGMYSSDSVEVTGSLISGNSTEGDGGGLAIGGAYYDVRFPTSVTNTTIVGNHADGVGGGVFVDDQSGPVSQTFTSTTIVENTSPTLGGLAAGSGTKLLRNSIVADNTKRDLRLVSSGDPFSLDFSLVENAGSTPITNVTAGSNIVGTDPQLGALADNGGPTMTVAPTAGSPVVDQGKSFGLATDQRGQARPFDRVAGTTPGDGADMGAVELKAGESPAANPTPAPAPVPDPAPLVTNTDDAGEGSLRAAVATAADLPGPDTVTFAPSVTGTIHLTSGPIASLDTGKVTIQGPGADELTIDADGTSGIFEFGGYYSNTAGTVVVSGLTLTGGHATRTRFYDGEAHTYNAPGGALSVRASSLTLSDMVITDNEGSTGGGVAVRRGDVTVTDSEITGNHATFVGGGVSASGRAVTVTGSTLADNDAGRYGGGIDVSSASTFTMDESSVTGNTSDDGAGGVRLGRLSSSYYADSPAAAHITDSQITGNSTEGDGGGLALVRSFYSSSPISFSTSVENTTIAENHADGRGGGVFVADQTGSHTAQTFTSTTIADNTSPTLGGLAAGSGSKVLRNSIVADNTKRDVRLISSDDPFSLDFSLVENAGTTPLTNVTAGSNLVGTDPQLGALANNGGATKTVAPTAGSPVVDQGKSFGLATDQRGQARPFDRVAGATPGDGADMGAVELKAAESPAANPTPQPPPESDPTPVVTNTNDAGDGSLRAAVALAAELPGPDTVTFAPSVTGTIHLTSGAISTLDKGRLTIQGPGADELTIDAGGDSRVFEFGGYYSGTAGTVVVSGLTLTDGHASRTFLYDGETHTTEAVGGAVLDRSRSLTLSETVITDSHGSRGGAVVVRAGDLAVTDSELTGNHATSGGGAVSVTNGDDVTITGSTISGNESGWLGGGVDISRADSFLMDESTISGNTADDGGGGLRLGYLNQSYYDDDPAGATITDSQISGNSTDGVAGGLGIFDGLYGGTTVRFETVVENTTIADNDAGTKGGGVYVGNQSSTDAEQTFTSTTIAHNTAPSTGGLAAGSGTKLLQSSIVADNTNGDLGLDGSSDPFSLDFSLVESAGSTPVTHVTLGSNILGTDPQLGALADNGGPTRTMAPAGTSPVIDAGKAFGTTVDQRGQHRPVDVAGVPNAADASDMGSVEVQSGVAVATVPGAPTIGTATAGSGQVTLSWTAPASNGGSDITGYQVQVKLASAGSGAWTTAKTVTAPATSTVVTGLNNGTAYSLRVIATNAVGDSTPSGSVNATPVSGLNTPSAPTIVSAIPGNAQATVTWSAPTSTGGSPITGYQVQVKPASSGAGAWSTGVSAASSVTSAVLAGLTNGTSYTVRVIATNAVGDSLPSSVLTVTPVAPSTPAATAPGAPTIGTATPGNGAATLTWSAPAIDGGSAVTGYTVQYQASGASAWTTGPTVAGTVLSAVVSGLTNGTTYSLRVVATNAVGTGDPSGVVTVKPVAPKLPPIGKPKIKGAAKAGKKITASVVLPAAAKGAKLTYAWTYTPKKKGAKKPKAKVVGKAASLTLGKTWKGGTVTVTVTVTKPGMPPVKVATMVKIK</sequence>
<organism evidence="5 6">
    <name type="scientific">Nocardioides hankookensis</name>
    <dbReference type="NCBI Taxonomy" id="443157"/>
    <lineage>
        <taxon>Bacteria</taxon>
        <taxon>Bacillati</taxon>
        <taxon>Actinomycetota</taxon>
        <taxon>Actinomycetes</taxon>
        <taxon>Propionibacteriales</taxon>
        <taxon>Nocardioidaceae</taxon>
        <taxon>Nocardioides</taxon>
    </lineage>
</organism>
<dbReference type="EMBL" id="JBHSRJ010000001">
    <property type="protein sequence ID" value="MFC6041831.1"/>
    <property type="molecule type" value="Genomic_DNA"/>
</dbReference>
<keyword evidence="1" id="KW-0326">Glycosidase</keyword>
<evidence type="ECO:0000259" key="4">
    <source>
        <dbReference type="PROSITE" id="PS50853"/>
    </source>
</evidence>
<evidence type="ECO:0000256" key="3">
    <source>
        <dbReference type="SAM" id="MobiDB-lite"/>
    </source>
</evidence>
<dbReference type="PANTHER" id="PTHR11319:SF35">
    <property type="entry name" value="OUTER MEMBRANE PROTEIN PMPC-RELATED"/>
    <property type="match status" value="1"/>
</dbReference>
<feature type="domain" description="Fibronectin type-III" evidence="4">
    <location>
        <begin position="1404"/>
        <end position="1502"/>
    </location>
</feature>
<dbReference type="RefSeq" id="WP_379149815.1">
    <property type="nucleotide sequence ID" value="NZ_JBHSRJ010000001.1"/>
</dbReference>
<dbReference type="Pfam" id="PF13229">
    <property type="entry name" value="Beta_helix"/>
    <property type="match status" value="1"/>
</dbReference>
<dbReference type="SUPFAM" id="SSF51126">
    <property type="entry name" value="Pectin lyase-like"/>
    <property type="match status" value="3"/>
</dbReference>
<dbReference type="InterPro" id="IPR003961">
    <property type="entry name" value="FN3_dom"/>
</dbReference>
<accession>A0ABW1LE96</accession>
<feature type="region of interest" description="Disordered" evidence="3">
    <location>
        <begin position="1"/>
        <end position="22"/>
    </location>
</feature>
<dbReference type="Proteomes" id="UP001596135">
    <property type="component" value="Unassembled WGS sequence"/>
</dbReference>
<dbReference type="PANTHER" id="PTHR11319">
    <property type="entry name" value="G PROTEIN-COUPLED RECEPTOR-RELATED"/>
    <property type="match status" value="1"/>
</dbReference>
<dbReference type="Gene3D" id="2.160.20.10">
    <property type="entry name" value="Single-stranded right-handed beta-helix, Pectin lyase-like"/>
    <property type="match status" value="3"/>
</dbReference>
<feature type="compositionally biased region" description="Basic and acidic residues" evidence="3">
    <location>
        <begin position="8"/>
        <end position="20"/>
    </location>
</feature>
<dbReference type="Pfam" id="PF00041">
    <property type="entry name" value="fn3"/>
    <property type="match status" value="3"/>
</dbReference>
<dbReference type="PRINTS" id="PR00014">
    <property type="entry name" value="FNTYPEIII"/>
</dbReference>
<evidence type="ECO:0000313" key="5">
    <source>
        <dbReference type="EMBL" id="MFC6041831.1"/>
    </source>
</evidence>
<dbReference type="InterPro" id="IPR036116">
    <property type="entry name" value="FN3_sf"/>
</dbReference>
<dbReference type="InterPro" id="IPR039448">
    <property type="entry name" value="Beta_helix"/>
</dbReference>
<dbReference type="InterPro" id="IPR012334">
    <property type="entry name" value="Pectin_lyas_fold"/>
</dbReference>
<dbReference type="SMART" id="SM00060">
    <property type="entry name" value="FN3"/>
    <property type="match status" value="3"/>
</dbReference>
<dbReference type="SMART" id="SM00710">
    <property type="entry name" value="PbH1"/>
    <property type="match status" value="18"/>
</dbReference>
<dbReference type="NCBIfam" id="NF041518">
    <property type="entry name" value="choice_anch_Q"/>
    <property type="match status" value="3"/>
</dbReference>
<protein>
    <submittedName>
        <fullName evidence="5">Beta strand repeat-containing protein</fullName>
    </submittedName>
</protein>
<feature type="region of interest" description="Disordered" evidence="3">
    <location>
        <begin position="420"/>
        <end position="447"/>
    </location>
</feature>
<keyword evidence="6" id="KW-1185">Reference proteome</keyword>
<dbReference type="InterPro" id="IPR059226">
    <property type="entry name" value="Choice_anch_Q_dom"/>
</dbReference>
<dbReference type="Gene3D" id="2.60.40.10">
    <property type="entry name" value="Immunoglobulins"/>
    <property type="match status" value="3"/>
</dbReference>
<feature type="domain" description="Fibronectin type-III" evidence="4">
    <location>
        <begin position="1610"/>
        <end position="1707"/>
    </location>
</feature>
<gene>
    <name evidence="5" type="ORF">ACFPYL_02025</name>
</gene>
<proteinExistence type="predicted"/>
<dbReference type="SUPFAM" id="SSF49265">
    <property type="entry name" value="Fibronectin type III"/>
    <property type="match status" value="2"/>
</dbReference>
<evidence type="ECO:0000256" key="2">
    <source>
        <dbReference type="ARBA" id="ARBA00023326"/>
    </source>
</evidence>
<feature type="domain" description="Fibronectin type-III" evidence="4">
    <location>
        <begin position="1505"/>
        <end position="1604"/>
    </location>
</feature>